<dbReference type="InterPro" id="IPR011006">
    <property type="entry name" value="CheY-like_superfamily"/>
</dbReference>
<organism evidence="4 5">
    <name type="scientific">Bryocella elongata</name>
    <dbReference type="NCBI Taxonomy" id="863522"/>
    <lineage>
        <taxon>Bacteria</taxon>
        <taxon>Pseudomonadati</taxon>
        <taxon>Acidobacteriota</taxon>
        <taxon>Terriglobia</taxon>
        <taxon>Terriglobales</taxon>
        <taxon>Acidobacteriaceae</taxon>
        <taxon>Bryocella</taxon>
    </lineage>
</organism>
<dbReference type="InterPro" id="IPR001789">
    <property type="entry name" value="Sig_transdc_resp-reg_receiver"/>
</dbReference>
<keyword evidence="5" id="KW-1185">Reference proteome</keyword>
<evidence type="ECO:0000256" key="2">
    <source>
        <dbReference type="PROSITE-ProRule" id="PRU00169"/>
    </source>
</evidence>
<dbReference type="Pfam" id="PF00072">
    <property type="entry name" value="Response_reg"/>
    <property type="match status" value="1"/>
</dbReference>
<protein>
    <submittedName>
        <fullName evidence="4">Response regulator receiver domain-containing protein</fullName>
    </submittedName>
</protein>
<dbReference type="Gene3D" id="3.40.50.2300">
    <property type="match status" value="1"/>
</dbReference>
<dbReference type="PANTHER" id="PTHR44591:SF3">
    <property type="entry name" value="RESPONSE REGULATORY DOMAIN-CONTAINING PROTEIN"/>
    <property type="match status" value="1"/>
</dbReference>
<evidence type="ECO:0000313" key="5">
    <source>
        <dbReference type="Proteomes" id="UP000236728"/>
    </source>
</evidence>
<accession>A0A1H5W658</accession>
<dbReference type="Proteomes" id="UP000236728">
    <property type="component" value="Unassembled WGS sequence"/>
</dbReference>
<evidence type="ECO:0000259" key="3">
    <source>
        <dbReference type="PROSITE" id="PS50110"/>
    </source>
</evidence>
<dbReference type="SMART" id="SM00448">
    <property type="entry name" value="REC"/>
    <property type="match status" value="1"/>
</dbReference>
<dbReference type="PANTHER" id="PTHR44591">
    <property type="entry name" value="STRESS RESPONSE REGULATOR PROTEIN 1"/>
    <property type="match status" value="1"/>
</dbReference>
<dbReference type="PROSITE" id="PS50110">
    <property type="entry name" value="RESPONSE_REGULATORY"/>
    <property type="match status" value="1"/>
</dbReference>
<evidence type="ECO:0000313" key="4">
    <source>
        <dbReference type="EMBL" id="SEF94972.1"/>
    </source>
</evidence>
<proteinExistence type="predicted"/>
<dbReference type="SUPFAM" id="SSF52172">
    <property type="entry name" value="CheY-like"/>
    <property type="match status" value="1"/>
</dbReference>
<gene>
    <name evidence="4" type="ORF">SAMN05421819_1454</name>
</gene>
<reference evidence="4 5" key="1">
    <citation type="submission" date="2016-10" db="EMBL/GenBank/DDBJ databases">
        <authorList>
            <person name="de Groot N.N."/>
        </authorList>
    </citation>
    <scope>NUCLEOTIDE SEQUENCE [LARGE SCALE GENOMIC DNA]</scope>
    <source>
        <strain evidence="4 5">DSM 22489</strain>
    </source>
</reference>
<sequence length="123" mass="13895">MKQRVLIVDDDRLVADTLSLVFRLNGFDSEARYSAADGLNLARSFAPTLLLTDVTMPGESGLDLADAVAREMPDCKLMMLTAYESNTPHVEKHTARTRRPIRMLYKPVRPEELIREVHELLLA</sequence>
<dbReference type="InterPro" id="IPR050595">
    <property type="entry name" value="Bact_response_regulator"/>
</dbReference>
<dbReference type="RefSeq" id="WP_103932386.1">
    <property type="nucleotide sequence ID" value="NZ_FNVA01000002.1"/>
</dbReference>
<name>A0A1H5W658_9BACT</name>
<dbReference type="AlphaFoldDB" id="A0A1H5W658"/>
<feature type="modified residue" description="4-aspartylphosphate" evidence="2">
    <location>
        <position position="53"/>
    </location>
</feature>
<feature type="domain" description="Response regulatory" evidence="3">
    <location>
        <begin position="4"/>
        <end position="121"/>
    </location>
</feature>
<keyword evidence="1 2" id="KW-0597">Phosphoprotein</keyword>
<dbReference type="GO" id="GO:0000160">
    <property type="term" value="P:phosphorelay signal transduction system"/>
    <property type="evidence" value="ECO:0007669"/>
    <property type="project" value="InterPro"/>
</dbReference>
<dbReference type="OrthoDB" id="9790669at2"/>
<evidence type="ECO:0000256" key="1">
    <source>
        <dbReference type="ARBA" id="ARBA00022553"/>
    </source>
</evidence>
<dbReference type="EMBL" id="FNVA01000002">
    <property type="protein sequence ID" value="SEF94972.1"/>
    <property type="molecule type" value="Genomic_DNA"/>
</dbReference>